<sequence>MPQPFDATVVRAWAVLARDALGEGRAELDSINVFPVADGDTGTNLHRTATAACEGLEGEQDGRDGTGAPGSPAAPVLRTLARGALLGACGNSGTILAQLLCGMAEVYGEAGEGTSAQRDGAVGPEGADSGRLLAAALRRAAESAYEAVARPVEGTMLTVARAAADAAERAVAESGGGGSTDSGAAAAAGPDTAGSDVTGPDTGAEAGAATVARAAHDGARTALSATTGQLDALRRAGVVDAGGSGLVAVLGALADALSGPEGTSRPRSATPPQGRHAPRPAPADASEGDPAYEVMYLLDADDAAVATLRDQLDGLGDSLVVGGGDGLWSVHVHVDDAGAAVEAGIAAGRPHRIRVTHLAPDPEGPRGGCAPETPSGGGPTGTARSSGSGTGADEDGIGRGPGPGSREGRAVVAVVHDDGLADLCEEAGAVVMRAGESLDGEGLATVVREAGAPEVVLLPNDVELHARAAAAARAVRESPGGIRVAVVPTRAAVQGVAALAVHDPDRGFDEDVVAMTSAAGSTRYGEVTVAERKSWTMAGVCEAGDVLGLVEGDVAVIGSDIAGTAGDVLERMLAAGGELVTLVVGEHAPEGLAARLEERVRSHLGVDTVVYEGGRQCVPLLIGVE</sequence>
<keyword evidence="4" id="KW-1185">Reference proteome</keyword>
<feature type="region of interest" description="Disordered" evidence="1">
    <location>
        <begin position="171"/>
        <end position="211"/>
    </location>
</feature>
<protein>
    <submittedName>
        <fullName evidence="3">Dihydroxyacetone kinase</fullName>
    </submittedName>
</protein>
<dbReference type="Proteomes" id="UP000631535">
    <property type="component" value="Unassembled WGS sequence"/>
</dbReference>
<evidence type="ECO:0000259" key="2">
    <source>
        <dbReference type="PROSITE" id="PS51480"/>
    </source>
</evidence>
<dbReference type="InterPro" id="IPR033470">
    <property type="entry name" value="FakA-like_C"/>
</dbReference>
<feature type="compositionally biased region" description="Low complexity" evidence="1">
    <location>
        <begin position="181"/>
        <end position="196"/>
    </location>
</feature>
<dbReference type="InterPro" id="IPR004007">
    <property type="entry name" value="DhaL_dom"/>
</dbReference>
<dbReference type="PROSITE" id="PS51480">
    <property type="entry name" value="DHAL"/>
    <property type="match status" value="1"/>
</dbReference>
<keyword evidence="3" id="KW-0418">Kinase</keyword>
<feature type="domain" description="DhaL" evidence="2">
    <location>
        <begin position="8"/>
        <end position="255"/>
    </location>
</feature>
<dbReference type="Pfam" id="PF21645">
    <property type="entry name" value="FakA-like_M"/>
    <property type="match status" value="1"/>
</dbReference>
<dbReference type="GO" id="GO:0016301">
    <property type="term" value="F:kinase activity"/>
    <property type="evidence" value="ECO:0007669"/>
    <property type="project" value="UniProtKB-KW"/>
</dbReference>
<feature type="region of interest" description="Disordered" evidence="1">
    <location>
        <begin position="258"/>
        <end position="287"/>
    </location>
</feature>
<dbReference type="InterPro" id="IPR036117">
    <property type="entry name" value="DhaL_dom_sf"/>
</dbReference>
<evidence type="ECO:0000313" key="3">
    <source>
        <dbReference type="EMBL" id="GGO48123.1"/>
    </source>
</evidence>
<dbReference type="PANTHER" id="PTHR33434">
    <property type="entry name" value="DEGV DOMAIN-CONTAINING PROTEIN DR_1986-RELATED"/>
    <property type="match status" value="1"/>
</dbReference>
<comment type="caution">
    <text evidence="3">The sequence shown here is derived from an EMBL/GenBank/DDBJ whole genome shotgun (WGS) entry which is preliminary data.</text>
</comment>
<dbReference type="Pfam" id="PF02734">
    <property type="entry name" value="Dak2"/>
    <property type="match status" value="1"/>
</dbReference>
<evidence type="ECO:0000313" key="4">
    <source>
        <dbReference type="Proteomes" id="UP000631535"/>
    </source>
</evidence>
<feature type="region of interest" description="Disordered" evidence="1">
    <location>
        <begin position="358"/>
        <end position="407"/>
    </location>
</feature>
<organism evidence="3 4">
    <name type="scientific">Streptomyces daqingensis</name>
    <dbReference type="NCBI Taxonomy" id="1472640"/>
    <lineage>
        <taxon>Bacteria</taxon>
        <taxon>Bacillati</taxon>
        <taxon>Actinomycetota</taxon>
        <taxon>Actinomycetes</taxon>
        <taxon>Kitasatosporales</taxon>
        <taxon>Streptomycetaceae</taxon>
        <taxon>Streptomyces</taxon>
    </lineage>
</organism>
<dbReference type="EMBL" id="BMMP01000006">
    <property type="protein sequence ID" value="GGO48123.1"/>
    <property type="molecule type" value="Genomic_DNA"/>
</dbReference>
<gene>
    <name evidence="3" type="ORF">GCM10012287_22370</name>
</gene>
<accession>A0ABQ2MB46</accession>
<reference evidence="4" key="1">
    <citation type="journal article" date="2019" name="Int. J. Syst. Evol. Microbiol.">
        <title>The Global Catalogue of Microorganisms (GCM) 10K type strain sequencing project: providing services to taxonomists for standard genome sequencing and annotation.</title>
        <authorList>
            <consortium name="The Broad Institute Genomics Platform"/>
            <consortium name="The Broad Institute Genome Sequencing Center for Infectious Disease"/>
            <person name="Wu L."/>
            <person name="Ma J."/>
        </authorList>
    </citation>
    <scope>NUCLEOTIDE SEQUENCE [LARGE SCALE GENOMIC DNA]</scope>
    <source>
        <strain evidence="4">CGMCC 4.7178</strain>
    </source>
</reference>
<dbReference type="SUPFAM" id="SSF101473">
    <property type="entry name" value="DhaL-like"/>
    <property type="match status" value="1"/>
</dbReference>
<name>A0ABQ2MB46_9ACTN</name>
<dbReference type="InterPro" id="IPR048394">
    <property type="entry name" value="FakA-like_M"/>
</dbReference>
<evidence type="ECO:0000256" key="1">
    <source>
        <dbReference type="SAM" id="MobiDB-lite"/>
    </source>
</evidence>
<dbReference type="Gene3D" id="1.25.40.340">
    <property type="match status" value="1"/>
</dbReference>
<keyword evidence="3" id="KW-0808">Transferase</keyword>
<dbReference type="SMART" id="SM01120">
    <property type="entry name" value="Dak2"/>
    <property type="match status" value="1"/>
</dbReference>
<dbReference type="PANTHER" id="PTHR33434:SF4">
    <property type="entry name" value="PHOSPHATASE PROTEIN"/>
    <property type="match status" value="1"/>
</dbReference>
<dbReference type="InterPro" id="IPR050270">
    <property type="entry name" value="DegV_domain_contain"/>
</dbReference>
<dbReference type="RefSeq" id="WP_189036944.1">
    <property type="nucleotide sequence ID" value="NZ_BMMP01000006.1"/>
</dbReference>
<dbReference type="SMART" id="SM01121">
    <property type="entry name" value="Dak1_2"/>
    <property type="match status" value="1"/>
</dbReference>
<proteinExistence type="predicted"/>
<dbReference type="Pfam" id="PF13684">
    <property type="entry name" value="FakA-like_C"/>
    <property type="match status" value="1"/>
</dbReference>